<keyword evidence="2" id="KW-0201">Cytochrome c-type biogenesis</keyword>
<feature type="domain" description="Thioredoxin" evidence="5">
    <location>
        <begin position="49"/>
        <end position="185"/>
    </location>
</feature>
<dbReference type="AlphaFoldDB" id="A0A6J6E4V2"/>
<dbReference type="PANTHER" id="PTHR42852:SF6">
    <property type="entry name" value="THIOL:DISULFIDE INTERCHANGE PROTEIN DSBE"/>
    <property type="match status" value="1"/>
</dbReference>
<evidence type="ECO:0000256" key="3">
    <source>
        <dbReference type="ARBA" id="ARBA00023157"/>
    </source>
</evidence>
<keyword evidence="4" id="KW-0676">Redox-active center</keyword>
<dbReference type="GO" id="GO:0016491">
    <property type="term" value="F:oxidoreductase activity"/>
    <property type="evidence" value="ECO:0007669"/>
    <property type="project" value="InterPro"/>
</dbReference>
<evidence type="ECO:0000256" key="2">
    <source>
        <dbReference type="ARBA" id="ARBA00022748"/>
    </source>
</evidence>
<dbReference type="InterPro" id="IPR050553">
    <property type="entry name" value="Thioredoxin_ResA/DsbE_sf"/>
</dbReference>
<evidence type="ECO:0000259" key="5">
    <source>
        <dbReference type="PROSITE" id="PS51352"/>
    </source>
</evidence>
<accession>A0A6J6E4V2</accession>
<evidence type="ECO:0000256" key="1">
    <source>
        <dbReference type="ARBA" id="ARBA00004196"/>
    </source>
</evidence>
<evidence type="ECO:0000256" key="4">
    <source>
        <dbReference type="ARBA" id="ARBA00023284"/>
    </source>
</evidence>
<dbReference type="InterPro" id="IPR013766">
    <property type="entry name" value="Thioredoxin_domain"/>
</dbReference>
<sequence>MRKRLLIMLSMLIALLLLSLSFVGSSSEPEVGAELSYIEGNGAVTKVPIGSRKATPDLSGTLIDGSEYRMERGKPIVLNVWASWCSPCRAEAPTLQELSEKYPEVQFLGVLTRDNLTAARAFIDRFGLTFPSLRSDDVLLEFNDAMIANAIPTTLVIDKSGLIAARIGGEVTFTGLSGLIDEVLGE</sequence>
<reference evidence="6" key="1">
    <citation type="submission" date="2020-05" db="EMBL/GenBank/DDBJ databases">
        <authorList>
            <person name="Chiriac C."/>
            <person name="Salcher M."/>
            <person name="Ghai R."/>
            <person name="Kavagutti S V."/>
        </authorList>
    </citation>
    <scope>NUCLEOTIDE SEQUENCE</scope>
</reference>
<dbReference type="PANTHER" id="PTHR42852">
    <property type="entry name" value="THIOL:DISULFIDE INTERCHANGE PROTEIN DSBE"/>
    <property type="match status" value="1"/>
</dbReference>
<dbReference type="InterPro" id="IPR036249">
    <property type="entry name" value="Thioredoxin-like_sf"/>
</dbReference>
<protein>
    <submittedName>
        <fullName evidence="6">Unannotated protein</fullName>
    </submittedName>
</protein>
<gene>
    <name evidence="6" type="ORF">UFOPK1650_00722</name>
</gene>
<comment type="subcellular location">
    <subcellularLocation>
        <location evidence="1">Cell envelope</location>
    </subcellularLocation>
</comment>
<dbReference type="Pfam" id="PF00578">
    <property type="entry name" value="AhpC-TSA"/>
    <property type="match status" value="1"/>
</dbReference>
<dbReference type="CDD" id="cd02966">
    <property type="entry name" value="TlpA_like_family"/>
    <property type="match status" value="1"/>
</dbReference>
<dbReference type="GO" id="GO:0030313">
    <property type="term" value="C:cell envelope"/>
    <property type="evidence" value="ECO:0007669"/>
    <property type="project" value="UniProtKB-SubCell"/>
</dbReference>
<organism evidence="6">
    <name type="scientific">freshwater metagenome</name>
    <dbReference type="NCBI Taxonomy" id="449393"/>
    <lineage>
        <taxon>unclassified sequences</taxon>
        <taxon>metagenomes</taxon>
        <taxon>ecological metagenomes</taxon>
    </lineage>
</organism>
<dbReference type="GO" id="GO:0017004">
    <property type="term" value="P:cytochrome complex assembly"/>
    <property type="evidence" value="ECO:0007669"/>
    <property type="project" value="UniProtKB-KW"/>
</dbReference>
<dbReference type="SUPFAM" id="SSF52833">
    <property type="entry name" value="Thioredoxin-like"/>
    <property type="match status" value="1"/>
</dbReference>
<evidence type="ECO:0000313" key="6">
    <source>
        <dbReference type="EMBL" id="CAB4571391.1"/>
    </source>
</evidence>
<dbReference type="InterPro" id="IPR000866">
    <property type="entry name" value="AhpC/TSA"/>
</dbReference>
<dbReference type="GO" id="GO:0016209">
    <property type="term" value="F:antioxidant activity"/>
    <property type="evidence" value="ECO:0007669"/>
    <property type="project" value="InterPro"/>
</dbReference>
<name>A0A6J6E4V2_9ZZZZ</name>
<dbReference type="PROSITE" id="PS51352">
    <property type="entry name" value="THIOREDOXIN_2"/>
    <property type="match status" value="1"/>
</dbReference>
<dbReference type="Gene3D" id="3.40.30.10">
    <property type="entry name" value="Glutaredoxin"/>
    <property type="match status" value="1"/>
</dbReference>
<dbReference type="EMBL" id="CAEZTJ010000101">
    <property type="protein sequence ID" value="CAB4571391.1"/>
    <property type="molecule type" value="Genomic_DNA"/>
</dbReference>
<proteinExistence type="predicted"/>
<keyword evidence="3" id="KW-1015">Disulfide bond</keyword>